<dbReference type="Proteomes" id="UP000823775">
    <property type="component" value="Unassembled WGS sequence"/>
</dbReference>
<feature type="region of interest" description="Disordered" evidence="1">
    <location>
        <begin position="64"/>
        <end position="130"/>
    </location>
</feature>
<accession>A0ABS8UUC5</accession>
<keyword evidence="3" id="KW-1185">Reference proteome</keyword>
<evidence type="ECO:0000256" key="1">
    <source>
        <dbReference type="SAM" id="MobiDB-lite"/>
    </source>
</evidence>
<dbReference type="EMBL" id="JACEIK010002557">
    <property type="protein sequence ID" value="MCD9637776.1"/>
    <property type="molecule type" value="Genomic_DNA"/>
</dbReference>
<proteinExistence type="predicted"/>
<evidence type="ECO:0000313" key="2">
    <source>
        <dbReference type="EMBL" id="MCD9637776.1"/>
    </source>
</evidence>
<name>A0ABS8UUC5_DATST</name>
<evidence type="ECO:0000313" key="3">
    <source>
        <dbReference type="Proteomes" id="UP000823775"/>
    </source>
</evidence>
<organism evidence="2 3">
    <name type="scientific">Datura stramonium</name>
    <name type="common">Jimsonweed</name>
    <name type="synonym">Common thornapple</name>
    <dbReference type="NCBI Taxonomy" id="4076"/>
    <lineage>
        <taxon>Eukaryota</taxon>
        <taxon>Viridiplantae</taxon>
        <taxon>Streptophyta</taxon>
        <taxon>Embryophyta</taxon>
        <taxon>Tracheophyta</taxon>
        <taxon>Spermatophyta</taxon>
        <taxon>Magnoliopsida</taxon>
        <taxon>eudicotyledons</taxon>
        <taxon>Gunneridae</taxon>
        <taxon>Pentapetalae</taxon>
        <taxon>asterids</taxon>
        <taxon>lamiids</taxon>
        <taxon>Solanales</taxon>
        <taxon>Solanaceae</taxon>
        <taxon>Solanoideae</taxon>
        <taxon>Datureae</taxon>
        <taxon>Datura</taxon>
    </lineage>
</organism>
<comment type="caution">
    <text evidence="2">The sequence shown here is derived from an EMBL/GenBank/DDBJ whole genome shotgun (WGS) entry which is preliminary data.</text>
</comment>
<feature type="compositionally biased region" description="Basic and acidic residues" evidence="1">
    <location>
        <begin position="1"/>
        <end position="10"/>
    </location>
</feature>
<reference evidence="2 3" key="1">
    <citation type="journal article" date="2021" name="BMC Genomics">
        <title>Datura genome reveals duplications of psychoactive alkaloid biosynthetic genes and high mutation rate following tissue culture.</title>
        <authorList>
            <person name="Rajewski A."/>
            <person name="Carter-House D."/>
            <person name="Stajich J."/>
            <person name="Litt A."/>
        </authorList>
    </citation>
    <scope>NUCLEOTIDE SEQUENCE [LARGE SCALE GENOMIC DNA]</scope>
    <source>
        <strain evidence="2">AR-01</strain>
    </source>
</reference>
<feature type="region of interest" description="Disordered" evidence="1">
    <location>
        <begin position="1"/>
        <end position="25"/>
    </location>
</feature>
<gene>
    <name evidence="2" type="ORF">HAX54_021245</name>
</gene>
<sequence>MGLREDERGGKGPGVLRSPSGNRLRAIGDVAVLDERAMGDRIICQPPHSKMTKVSQEASDHIIECDMPFDPLRMKGPPRSGKKKRKTDSNDENNEGQGGSGAGPSRPADPFEQMEEQLSAMREGVVTSLPQTHVKLQEDLENEKQKWKDAQEFSFLGSFVEEESNDGSDEASS</sequence>
<protein>
    <submittedName>
        <fullName evidence="2">Uncharacterized protein</fullName>
    </submittedName>
</protein>